<evidence type="ECO:0000256" key="2">
    <source>
        <dbReference type="ARBA" id="ARBA00007225"/>
    </source>
</evidence>
<dbReference type="GeneID" id="42981761"/>
<proteinExistence type="inferred from homology"/>
<name>A0A192H307_9LACO</name>
<evidence type="ECO:0000256" key="3">
    <source>
        <dbReference type="ARBA" id="ARBA00022670"/>
    </source>
</evidence>
<dbReference type="PANTHER" id="PTHR12994">
    <property type="entry name" value="SECERNIN"/>
    <property type="match status" value="1"/>
</dbReference>
<evidence type="ECO:0000256" key="1">
    <source>
        <dbReference type="ARBA" id="ARBA00001670"/>
    </source>
</evidence>
<dbReference type="PANTHER" id="PTHR12994:SF17">
    <property type="entry name" value="LD30995P"/>
    <property type="match status" value="1"/>
</dbReference>
<gene>
    <name evidence="7" type="ORF">AYR53_05795</name>
</gene>
<keyword evidence="3 6" id="KW-0645">Protease</keyword>
<dbReference type="GO" id="GO:0016805">
    <property type="term" value="F:dipeptidase activity"/>
    <property type="evidence" value="ECO:0007669"/>
    <property type="project" value="UniProtKB-KW"/>
</dbReference>
<comment type="similarity">
    <text evidence="2 6">Belongs to the peptidase C69 family.</text>
</comment>
<dbReference type="NCBIfam" id="NF033678">
    <property type="entry name" value="C69_fam_dipept"/>
    <property type="match status" value="1"/>
</dbReference>
<dbReference type="GO" id="GO:0006508">
    <property type="term" value="P:proteolysis"/>
    <property type="evidence" value="ECO:0007669"/>
    <property type="project" value="UniProtKB-KW"/>
</dbReference>
<dbReference type="STRING" id="375175.AYR53_05795"/>
<evidence type="ECO:0000313" key="7">
    <source>
        <dbReference type="EMBL" id="ANK62336.1"/>
    </source>
</evidence>
<organism evidence="7 8">
    <name type="scientific">Loigolactobacillus backii</name>
    <dbReference type="NCBI Taxonomy" id="375175"/>
    <lineage>
        <taxon>Bacteria</taxon>
        <taxon>Bacillati</taxon>
        <taxon>Bacillota</taxon>
        <taxon>Bacilli</taxon>
        <taxon>Lactobacillales</taxon>
        <taxon>Lactobacillaceae</taxon>
        <taxon>Loigolactobacillus</taxon>
    </lineage>
</organism>
<evidence type="ECO:0000256" key="4">
    <source>
        <dbReference type="ARBA" id="ARBA00022801"/>
    </source>
</evidence>
<dbReference type="EC" id="3.4.-.-" evidence="6"/>
<keyword evidence="8" id="KW-1185">Reference proteome</keyword>
<protein>
    <recommendedName>
        <fullName evidence="6">Dipeptidase</fullName>
        <ecNumber evidence="6">3.4.-.-</ecNumber>
    </recommendedName>
</protein>
<accession>A0A192H307</accession>
<keyword evidence="5 6" id="KW-0224">Dipeptidase</keyword>
<sequence>MNKRMTHAACTSILVGKDATIDGSTIIARNEDNYVAIAPKRLIIRAAKDYHSEYFVSANNGFRWLLNGPALRYTATPDRDASAGLYEESGINGHNVAMSATESAYANNQVLAADPLVGNGIAEDAMVSVVLPFVKSARAGVERLGQIVTQSGAAETNGVLFSDASEVWYMEIATGHQWVAQRIPSNAYAVVANQLAIQEINFADQENFITAPGLQDFVVLNHLNPRPATFNFRVIFGTQTQEDVHYNSPRVWEGQRVLTPTVIQQPEATDLPFVQYPDQRLSLADIQRVLRSHYNGTRYDPLGTTGDQNSREKYRAISLSRTQNSHILQIRADKPEALAAIQWVAFGISAFSPYVPFYSNSTVIPQAYAQTPAKVTLSSAYWLYRVLAVLVEPHYLKLAPTVVDFLTECERIALQHVTATDHLSELLPDNVISTVLTQANKEMTQQFMTKTQAFLGELVIKNSALSKLTFAMDKNL</sequence>
<reference evidence="7 8" key="1">
    <citation type="submission" date="2016-03" db="EMBL/GenBank/DDBJ databases">
        <title>Pediococcus and Lactobacillus from brewery environment - whole genome sequencing and assembly.</title>
        <authorList>
            <person name="Behr J."/>
            <person name="Geissler A.J."/>
            <person name="Vogel R.F."/>
        </authorList>
    </citation>
    <scope>NUCLEOTIDE SEQUENCE [LARGE SCALE GENOMIC DNA]</scope>
    <source>
        <strain evidence="7 8">TMW 1.1989</strain>
    </source>
</reference>
<dbReference type="Gene3D" id="3.60.60.10">
    <property type="entry name" value="Penicillin V Acylase, Chain A"/>
    <property type="match status" value="1"/>
</dbReference>
<dbReference type="EMBL" id="CP014873">
    <property type="protein sequence ID" value="ANK62336.1"/>
    <property type="molecule type" value="Genomic_DNA"/>
</dbReference>
<evidence type="ECO:0000256" key="6">
    <source>
        <dbReference type="RuleBase" id="RU364089"/>
    </source>
</evidence>
<evidence type="ECO:0000313" key="8">
    <source>
        <dbReference type="Proteomes" id="UP000078582"/>
    </source>
</evidence>
<comment type="catalytic activity">
    <reaction evidence="1">
        <text>an L-aminoacyl-L-amino acid + H2O = 2 an L-alpha-amino acid</text>
        <dbReference type="Rhea" id="RHEA:48940"/>
        <dbReference type="ChEBI" id="CHEBI:15377"/>
        <dbReference type="ChEBI" id="CHEBI:59869"/>
        <dbReference type="ChEBI" id="CHEBI:77460"/>
        <dbReference type="EC" id="3.4.13.19"/>
    </reaction>
</comment>
<dbReference type="RefSeq" id="WP_068281162.1">
    <property type="nucleotide sequence ID" value="NZ_CP014873.1"/>
</dbReference>
<dbReference type="InterPro" id="IPR005322">
    <property type="entry name" value="Peptidase_C69"/>
</dbReference>
<dbReference type="Proteomes" id="UP000078582">
    <property type="component" value="Chromosome"/>
</dbReference>
<dbReference type="AlphaFoldDB" id="A0A192H307"/>
<dbReference type="OrthoDB" id="9764088at2"/>
<evidence type="ECO:0000256" key="5">
    <source>
        <dbReference type="ARBA" id="ARBA00022997"/>
    </source>
</evidence>
<dbReference type="InterPro" id="IPR047804">
    <property type="entry name" value="C69_dipept_A-like"/>
</dbReference>
<dbReference type="GO" id="GO:0070004">
    <property type="term" value="F:cysteine-type exopeptidase activity"/>
    <property type="evidence" value="ECO:0007669"/>
    <property type="project" value="InterPro"/>
</dbReference>
<dbReference type="Pfam" id="PF03577">
    <property type="entry name" value="Peptidase_C69"/>
    <property type="match status" value="1"/>
</dbReference>
<keyword evidence="4 6" id="KW-0378">Hydrolase</keyword>